<feature type="domain" description="PpiC" evidence="1">
    <location>
        <begin position="176"/>
        <end position="278"/>
    </location>
</feature>
<dbReference type="PANTHER" id="PTHR47245">
    <property type="entry name" value="PEPTIDYLPROLYL ISOMERASE"/>
    <property type="match status" value="1"/>
</dbReference>
<dbReference type="Gene3D" id="3.10.50.40">
    <property type="match status" value="1"/>
</dbReference>
<dbReference type="SUPFAM" id="SSF109998">
    <property type="entry name" value="Triger factor/SurA peptide-binding domain-like"/>
    <property type="match status" value="1"/>
</dbReference>
<evidence type="ECO:0000259" key="1">
    <source>
        <dbReference type="PROSITE" id="PS50198"/>
    </source>
</evidence>
<dbReference type="EMBL" id="VSSQ01021766">
    <property type="protein sequence ID" value="MPM67574.1"/>
    <property type="molecule type" value="Genomic_DNA"/>
</dbReference>
<gene>
    <name evidence="2" type="primary">prsA_16</name>
    <name evidence="2" type="ORF">SDC9_114497</name>
</gene>
<organism evidence="2">
    <name type="scientific">bioreactor metagenome</name>
    <dbReference type="NCBI Taxonomy" id="1076179"/>
    <lineage>
        <taxon>unclassified sequences</taxon>
        <taxon>metagenomes</taxon>
        <taxon>ecological metagenomes</taxon>
    </lineage>
</organism>
<name>A0A645C0S6_9ZZZZ</name>
<dbReference type="InterPro" id="IPR046357">
    <property type="entry name" value="PPIase_dom_sf"/>
</dbReference>
<sequence length="339" mass="38874">MISAPALSLLSCSEKVDGGYVLVNGEKVVPEYVMQIGDKKVSFDEYRYYYLYSRDNNDQGDRTYWDGDGSKAADLLSYVENNIVSQYVMQIMADELKITLDETDNKDITDNYASAVEYYGGEDAFNKKLAENYLTPELYNDLSKTSALTYKAYQYYYGDNGTMKFTDEEYADYFEKNYYAAYNILFLYAEGEDATNCPETIKKINEISERIKNGEDFITLSTTVGDDIEGMKANPNGYHFTEGDMVGEFYNTVKSLEINGISEPFTTSYGCHIVMRVPLNADTRESMKEKVLYGYTDSYNNWVSGYYETLYQELVNDKKESITVKYSDIYDKISPTTVY</sequence>
<proteinExistence type="predicted"/>
<dbReference type="InterPro" id="IPR000297">
    <property type="entry name" value="PPIase_PpiC"/>
</dbReference>
<accession>A0A645C0S6</accession>
<comment type="caution">
    <text evidence="2">The sequence shown here is derived from an EMBL/GenBank/DDBJ whole genome shotgun (WGS) entry which is preliminary data.</text>
</comment>
<dbReference type="InterPro" id="IPR050245">
    <property type="entry name" value="PrsA_foldase"/>
</dbReference>
<dbReference type="GO" id="GO:0003755">
    <property type="term" value="F:peptidyl-prolyl cis-trans isomerase activity"/>
    <property type="evidence" value="ECO:0007669"/>
    <property type="project" value="UniProtKB-EC"/>
</dbReference>
<dbReference type="PROSITE" id="PS50198">
    <property type="entry name" value="PPIC_PPIASE_2"/>
    <property type="match status" value="1"/>
</dbReference>
<dbReference type="SUPFAM" id="SSF54534">
    <property type="entry name" value="FKBP-like"/>
    <property type="match status" value="1"/>
</dbReference>
<dbReference type="PANTHER" id="PTHR47245:SF2">
    <property type="entry name" value="PEPTIDYL-PROLYL CIS-TRANS ISOMERASE HP_0175-RELATED"/>
    <property type="match status" value="1"/>
</dbReference>
<dbReference type="EC" id="5.2.1.8" evidence="2"/>
<dbReference type="Pfam" id="PF00639">
    <property type="entry name" value="Rotamase"/>
    <property type="match status" value="1"/>
</dbReference>
<protein>
    <submittedName>
        <fullName evidence="2">Foldase protein PrsA</fullName>
        <ecNumber evidence="2">5.2.1.8</ecNumber>
    </submittedName>
</protein>
<keyword evidence="2" id="KW-0413">Isomerase</keyword>
<dbReference type="AlphaFoldDB" id="A0A645C0S6"/>
<dbReference type="InterPro" id="IPR027304">
    <property type="entry name" value="Trigger_fact/SurA_dom_sf"/>
</dbReference>
<reference evidence="2" key="1">
    <citation type="submission" date="2019-08" db="EMBL/GenBank/DDBJ databases">
        <authorList>
            <person name="Kucharzyk K."/>
            <person name="Murdoch R.W."/>
            <person name="Higgins S."/>
            <person name="Loffler F."/>
        </authorList>
    </citation>
    <scope>NUCLEOTIDE SEQUENCE</scope>
</reference>
<evidence type="ECO:0000313" key="2">
    <source>
        <dbReference type="EMBL" id="MPM67574.1"/>
    </source>
</evidence>